<name>A0A1A8YI55_PLAOA</name>
<reference evidence="3" key="1">
    <citation type="submission" date="2016-05" db="EMBL/GenBank/DDBJ databases">
        <authorList>
            <person name="Naeem Raeece"/>
        </authorList>
    </citation>
    <scope>NUCLEOTIDE SEQUENCE [LARGE SCALE GENOMIC DNA]</scope>
</reference>
<proteinExistence type="predicted"/>
<sequence>MGWVYARKAVHKRELNSPAKSCRSVSLLLSLREDVLLLGIASIEEVKCKPSANTCVHMDVPIDDQTPARELCM</sequence>
<evidence type="ECO:0000313" key="1">
    <source>
        <dbReference type="EMBL" id="SBT30624.1"/>
    </source>
</evidence>
<dbReference type="EMBL" id="FLRE01000014">
    <property type="protein sequence ID" value="SBT31239.1"/>
    <property type="molecule type" value="Genomic_DNA"/>
</dbReference>
<reference evidence="2" key="2">
    <citation type="submission" date="2016-05" db="EMBL/GenBank/DDBJ databases">
        <authorList>
            <person name="Lavstsen T."/>
            <person name="Jespersen J.S."/>
        </authorList>
    </citation>
    <scope>NUCLEOTIDE SEQUENCE [LARGE SCALE GENOMIC DNA]</scope>
</reference>
<evidence type="ECO:0000313" key="2">
    <source>
        <dbReference type="EMBL" id="SBT31239.1"/>
    </source>
</evidence>
<evidence type="ECO:0000313" key="3">
    <source>
        <dbReference type="Proteomes" id="UP000078550"/>
    </source>
</evidence>
<accession>A0A1A8YI55</accession>
<evidence type="ECO:0000313" key="4">
    <source>
        <dbReference type="Proteomes" id="UP000078555"/>
    </source>
</evidence>
<keyword evidence="4" id="KW-1185">Reference proteome</keyword>
<dbReference type="AlphaFoldDB" id="A0A1A8YI55"/>
<dbReference type="EMBL" id="FLRD01000008">
    <property type="protein sequence ID" value="SBT30624.1"/>
    <property type="molecule type" value="Genomic_DNA"/>
</dbReference>
<dbReference type="Proteomes" id="UP000078550">
    <property type="component" value="Unassembled WGS sequence"/>
</dbReference>
<reference evidence="4" key="3">
    <citation type="submission" date="2016-05" db="EMBL/GenBank/DDBJ databases">
        <authorList>
            <person name="Naeem R."/>
        </authorList>
    </citation>
    <scope>NUCLEOTIDE SEQUENCE [LARGE SCALE GENOMIC DNA]</scope>
</reference>
<protein>
    <submittedName>
        <fullName evidence="2">Uncharacterized protein</fullName>
    </submittedName>
</protein>
<gene>
    <name evidence="1" type="ORF">POVWA1_002930</name>
    <name evidence="2" type="ORF">POVWA2_003110</name>
</gene>
<dbReference type="Proteomes" id="UP000078555">
    <property type="component" value="Unassembled WGS sequence"/>
</dbReference>
<organism evidence="2 3">
    <name type="scientific">Plasmodium ovale wallikeri</name>
    <dbReference type="NCBI Taxonomy" id="864142"/>
    <lineage>
        <taxon>Eukaryota</taxon>
        <taxon>Sar</taxon>
        <taxon>Alveolata</taxon>
        <taxon>Apicomplexa</taxon>
        <taxon>Aconoidasida</taxon>
        <taxon>Haemosporida</taxon>
        <taxon>Plasmodiidae</taxon>
        <taxon>Plasmodium</taxon>
        <taxon>Plasmodium (Plasmodium)</taxon>
    </lineage>
</organism>